<protein>
    <submittedName>
        <fullName evidence="1">Uncharacterized protein</fullName>
    </submittedName>
</protein>
<evidence type="ECO:0000313" key="1">
    <source>
        <dbReference type="EMBL" id="KAF2768955.1"/>
    </source>
</evidence>
<accession>A0A6G1L7Y2</accession>
<sequence>MRHPNRVSCTTERPVVGCTPTRNLKSLWSFHTPCQRFPAESPVDLAHAHCCEPTYFKLAVARLNQLLRAASRTCFGCCGDHFANEIENVVMCTSKMRATRQSWSTSGLDLWVSSFFEKGANQTFAQSDPFPDRCSAEPFSGGLQIRDSLQRLKPDGSERQAFQIRSLDVSMQVALCARPMSESVAFG</sequence>
<reference evidence="1" key="1">
    <citation type="journal article" date="2020" name="Stud. Mycol.">
        <title>101 Dothideomycetes genomes: a test case for predicting lifestyles and emergence of pathogens.</title>
        <authorList>
            <person name="Haridas S."/>
            <person name="Albert R."/>
            <person name="Binder M."/>
            <person name="Bloem J."/>
            <person name="Labutti K."/>
            <person name="Salamov A."/>
            <person name="Andreopoulos B."/>
            <person name="Baker S."/>
            <person name="Barry K."/>
            <person name="Bills G."/>
            <person name="Bluhm B."/>
            <person name="Cannon C."/>
            <person name="Castanera R."/>
            <person name="Culley D."/>
            <person name="Daum C."/>
            <person name="Ezra D."/>
            <person name="Gonzalez J."/>
            <person name="Henrissat B."/>
            <person name="Kuo A."/>
            <person name="Liang C."/>
            <person name="Lipzen A."/>
            <person name="Lutzoni F."/>
            <person name="Magnuson J."/>
            <person name="Mondo S."/>
            <person name="Nolan M."/>
            <person name="Ohm R."/>
            <person name="Pangilinan J."/>
            <person name="Park H.-J."/>
            <person name="Ramirez L."/>
            <person name="Alfaro M."/>
            <person name="Sun H."/>
            <person name="Tritt A."/>
            <person name="Yoshinaga Y."/>
            <person name="Zwiers L.-H."/>
            <person name="Turgeon B."/>
            <person name="Goodwin S."/>
            <person name="Spatafora J."/>
            <person name="Crous P."/>
            <person name="Grigoriev I."/>
        </authorList>
    </citation>
    <scope>NUCLEOTIDE SEQUENCE</scope>
    <source>
        <strain evidence="1">CBS 116005</strain>
    </source>
</reference>
<keyword evidence="2" id="KW-1185">Reference proteome</keyword>
<dbReference type="Proteomes" id="UP000799436">
    <property type="component" value="Unassembled WGS sequence"/>
</dbReference>
<evidence type="ECO:0000313" key="2">
    <source>
        <dbReference type="Proteomes" id="UP000799436"/>
    </source>
</evidence>
<proteinExistence type="predicted"/>
<dbReference type="AlphaFoldDB" id="A0A6G1L7Y2"/>
<dbReference type="EMBL" id="ML995839">
    <property type="protein sequence ID" value="KAF2768955.1"/>
    <property type="molecule type" value="Genomic_DNA"/>
</dbReference>
<organism evidence="1 2">
    <name type="scientific">Teratosphaeria nubilosa</name>
    <dbReference type="NCBI Taxonomy" id="161662"/>
    <lineage>
        <taxon>Eukaryota</taxon>
        <taxon>Fungi</taxon>
        <taxon>Dikarya</taxon>
        <taxon>Ascomycota</taxon>
        <taxon>Pezizomycotina</taxon>
        <taxon>Dothideomycetes</taxon>
        <taxon>Dothideomycetidae</taxon>
        <taxon>Mycosphaerellales</taxon>
        <taxon>Teratosphaeriaceae</taxon>
        <taxon>Teratosphaeria</taxon>
    </lineage>
</organism>
<gene>
    <name evidence="1" type="ORF">EJ03DRAFT_111360</name>
</gene>
<name>A0A6G1L7Y2_9PEZI</name>